<name>A0A0F9AFH3_9ZZZZ</name>
<gene>
    <name evidence="1" type="ORF">LCGC14_2855380</name>
</gene>
<dbReference type="EMBL" id="LAZR01055036">
    <property type="protein sequence ID" value="KKK77264.1"/>
    <property type="molecule type" value="Genomic_DNA"/>
</dbReference>
<sequence>MADTRLETQANVILNTGRDDKATLIDGLCDKALKIAVTKHPFEDSVYLFDDVTITEDATSVDISSLVVSSASVGTVIDILTTTIVEASGTRNAPLMMKNKQWWNDTIINPEDNIKGWPRYGLKRRSVIT</sequence>
<organism evidence="1">
    <name type="scientific">marine sediment metagenome</name>
    <dbReference type="NCBI Taxonomy" id="412755"/>
    <lineage>
        <taxon>unclassified sequences</taxon>
        <taxon>metagenomes</taxon>
        <taxon>ecological metagenomes</taxon>
    </lineage>
</organism>
<comment type="caution">
    <text evidence="1">The sequence shown here is derived from an EMBL/GenBank/DDBJ whole genome shotgun (WGS) entry which is preliminary data.</text>
</comment>
<reference evidence="1" key="1">
    <citation type="journal article" date="2015" name="Nature">
        <title>Complex archaea that bridge the gap between prokaryotes and eukaryotes.</title>
        <authorList>
            <person name="Spang A."/>
            <person name="Saw J.H."/>
            <person name="Jorgensen S.L."/>
            <person name="Zaremba-Niedzwiedzka K."/>
            <person name="Martijn J."/>
            <person name="Lind A.E."/>
            <person name="van Eijk R."/>
            <person name="Schleper C."/>
            <person name="Guy L."/>
            <person name="Ettema T.J."/>
        </authorList>
    </citation>
    <scope>NUCLEOTIDE SEQUENCE</scope>
</reference>
<feature type="non-terminal residue" evidence="1">
    <location>
        <position position="129"/>
    </location>
</feature>
<dbReference type="AlphaFoldDB" id="A0A0F9AFH3"/>
<protein>
    <submittedName>
        <fullName evidence="1">Uncharacterized protein</fullName>
    </submittedName>
</protein>
<accession>A0A0F9AFH3</accession>
<proteinExistence type="predicted"/>
<evidence type="ECO:0000313" key="1">
    <source>
        <dbReference type="EMBL" id="KKK77264.1"/>
    </source>
</evidence>